<evidence type="ECO:0000313" key="2">
    <source>
        <dbReference type="EMBL" id="RMC15138.1"/>
    </source>
</evidence>
<name>A0A3M0KPL5_HIRRU</name>
<comment type="caution">
    <text evidence="2">The sequence shown here is derived from an EMBL/GenBank/DDBJ whole genome shotgun (WGS) entry which is preliminary data.</text>
</comment>
<feature type="compositionally biased region" description="Polar residues" evidence="1">
    <location>
        <begin position="11"/>
        <end position="25"/>
    </location>
</feature>
<evidence type="ECO:0000256" key="1">
    <source>
        <dbReference type="SAM" id="MobiDB-lite"/>
    </source>
</evidence>
<organism evidence="2 3">
    <name type="scientific">Hirundo rustica rustica</name>
    <dbReference type="NCBI Taxonomy" id="333673"/>
    <lineage>
        <taxon>Eukaryota</taxon>
        <taxon>Metazoa</taxon>
        <taxon>Chordata</taxon>
        <taxon>Craniata</taxon>
        <taxon>Vertebrata</taxon>
        <taxon>Euteleostomi</taxon>
        <taxon>Archelosauria</taxon>
        <taxon>Archosauria</taxon>
        <taxon>Dinosauria</taxon>
        <taxon>Saurischia</taxon>
        <taxon>Theropoda</taxon>
        <taxon>Coelurosauria</taxon>
        <taxon>Aves</taxon>
        <taxon>Neognathae</taxon>
        <taxon>Neoaves</taxon>
        <taxon>Telluraves</taxon>
        <taxon>Australaves</taxon>
        <taxon>Passeriformes</taxon>
        <taxon>Sylvioidea</taxon>
        <taxon>Hirundinidae</taxon>
        <taxon>Hirundo</taxon>
    </lineage>
</organism>
<feature type="compositionally biased region" description="Basic and acidic residues" evidence="1">
    <location>
        <begin position="1"/>
        <end position="10"/>
    </location>
</feature>
<feature type="compositionally biased region" description="Low complexity" evidence="1">
    <location>
        <begin position="68"/>
        <end position="78"/>
    </location>
</feature>
<keyword evidence="3" id="KW-1185">Reference proteome</keyword>
<reference evidence="2 3" key="1">
    <citation type="submission" date="2018-07" db="EMBL/GenBank/DDBJ databases">
        <title>A high quality draft genome assembly of the barn swallow (H. rustica rustica).</title>
        <authorList>
            <person name="Formenti G."/>
            <person name="Chiara M."/>
            <person name="Poveda L."/>
            <person name="Francoijs K.-J."/>
            <person name="Bonisoli-Alquati A."/>
            <person name="Canova L."/>
            <person name="Gianfranceschi L."/>
            <person name="Horner D.S."/>
            <person name="Saino N."/>
        </authorList>
    </citation>
    <scope>NUCLEOTIDE SEQUENCE [LARGE SCALE GENOMIC DNA]</scope>
    <source>
        <strain evidence="2">Chelidonia</strain>
        <tissue evidence="2">Blood</tissue>
    </source>
</reference>
<feature type="region of interest" description="Disordered" evidence="1">
    <location>
        <begin position="59"/>
        <end position="78"/>
    </location>
</feature>
<gene>
    <name evidence="2" type="ORF">DUI87_07320</name>
</gene>
<feature type="region of interest" description="Disordered" evidence="1">
    <location>
        <begin position="1"/>
        <end position="30"/>
    </location>
</feature>
<accession>A0A3M0KPL5</accession>
<sequence>MWTHEQREKYQYSSGADPQESSSAENDLGVLGDDKLTMRWQRPHSLGGQWYPGMHWEERRQQIEGGDPAPLLSPSEAPSGELCAVLGSSAQERQGATGEGQHRGTEVFRGLENLLQEETGGLRRLRGHLINTYKYLINTYKYLKGSCQEYGAFSPCLFSGAQ</sequence>
<dbReference type="EMBL" id="QRBI01000104">
    <property type="protein sequence ID" value="RMC15138.1"/>
    <property type="molecule type" value="Genomic_DNA"/>
</dbReference>
<protein>
    <submittedName>
        <fullName evidence="2">Uncharacterized protein</fullName>
    </submittedName>
</protein>
<proteinExistence type="predicted"/>
<dbReference type="Proteomes" id="UP000269221">
    <property type="component" value="Unassembled WGS sequence"/>
</dbReference>
<evidence type="ECO:0000313" key="3">
    <source>
        <dbReference type="Proteomes" id="UP000269221"/>
    </source>
</evidence>
<dbReference type="AlphaFoldDB" id="A0A3M0KPL5"/>